<evidence type="ECO:0000313" key="2">
    <source>
        <dbReference type="Proteomes" id="UP000245999"/>
    </source>
</evidence>
<accession>A0A2Z3GFK8</accession>
<dbReference type="OrthoDB" id="882816at2"/>
<organism evidence="1 2">
    <name type="scientific">Hymenobacter nivis</name>
    <dbReference type="NCBI Taxonomy" id="1850093"/>
    <lineage>
        <taxon>Bacteria</taxon>
        <taxon>Pseudomonadati</taxon>
        <taxon>Bacteroidota</taxon>
        <taxon>Cytophagia</taxon>
        <taxon>Cytophagales</taxon>
        <taxon>Hymenobacteraceae</taxon>
        <taxon>Hymenobacter</taxon>
    </lineage>
</organism>
<proteinExistence type="predicted"/>
<keyword evidence="2" id="KW-1185">Reference proteome</keyword>
<dbReference type="AlphaFoldDB" id="A0A2Z3GFK8"/>
<sequence length="142" mass="15790">MRRPTHHRVQARCRTLPITYNVLAEATGHWEWESTGYQSGLRTPATQGFTRQVVFATEGQLTVRRNGQPYYQTTFQLSQGPAGPCVGPNDPLITFTSEADLSNSDAKIYRLSQQNGQRQLQLVGAGACFDAGASETYHWIAE</sequence>
<name>A0A2Z3GFK8_9BACT</name>
<evidence type="ECO:0000313" key="1">
    <source>
        <dbReference type="EMBL" id="AWM32343.1"/>
    </source>
</evidence>
<reference evidence="2" key="1">
    <citation type="submission" date="2018-04" db="EMBL/GenBank/DDBJ databases">
        <title>Complete genome of Antarctic heterotrophic bacterium Hymenobacter nivis.</title>
        <authorList>
            <person name="Terashima M."/>
        </authorList>
    </citation>
    <scope>NUCLEOTIDE SEQUENCE [LARGE SCALE GENOMIC DNA]</scope>
    <source>
        <strain evidence="2">NBRC 111535</strain>
    </source>
</reference>
<gene>
    <name evidence="1" type="ORF">DDQ68_05770</name>
</gene>
<evidence type="ECO:0008006" key="3">
    <source>
        <dbReference type="Google" id="ProtNLM"/>
    </source>
</evidence>
<dbReference type="KEGG" id="hnv:DDQ68_05770"/>
<protein>
    <recommendedName>
        <fullName evidence="3">Lipocalin-like domain-containing protein</fullName>
    </recommendedName>
</protein>
<dbReference type="Proteomes" id="UP000245999">
    <property type="component" value="Chromosome"/>
</dbReference>
<dbReference type="EMBL" id="CP029145">
    <property type="protein sequence ID" value="AWM32343.1"/>
    <property type="molecule type" value="Genomic_DNA"/>
</dbReference>
<dbReference type="RefSeq" id="WP_109655456.1">
    <property type="nucleotide sequence ID" value="NZ_CP029145.1"/>
</dbReference>